<organism evidence="1 2">
    <name type="scientific">Aspergillus welwitschiae</name>
    <dbReference type="NCBI Taxonomy" id="1341132"/>
    <lineage>
        <taxon>Eukaryota</taxon>
        <taxon>Fungi</taxon>
        <taxon>Dikarya</taxon>
        <taxon>Ascomycota</taxon>
        <taxon>Pezizomycotina</taxon>
        <taxon>Eurotiomycetes</taxon>
        <taxon>Eurotiomycetidae</taxon>
        <taxon>Eurotiales</taxon>
        <taxon>Aspergillaceae</taxon>
        <taxon>Aspergillus</taxon>
        <taxon>Aspergillus subgen. Circumdati</taxon>
    </lineage>
</organism>
<dbReference type="AlphaFoldDB" id="A0A3F3PXF3"/>
<dbReference type="EMBL" id="KZ852053">
    <property type="protein sequence ID" value="RDH31654.1"/>
    <property type="molecule type" value="Genomic_DNA"/>
</dbReference>
<protein>
    <submittedName>
        <fullName evidence="1">Uncharacterized protein</fullName>
    </submittedName>
</protein>
<dbReference type="RefSeq" id="XP_026624676.1">
    <property type="nucleotide sequence ID" value="XM_026766812.1"/>
</dbReference>
<keyword evidence="2" id="KW-1185">Reference proteome</keyword>
<evidence type="ECO:0000313" key="1">
    <source>
        <dbReference type="EMBL" id="RDH31654.1"/>
    </source>
</evidence>
<accession>A0A3F3PXF3</accession>
<sequence>MCGSWASQFLFWACLFLGTYFFLLTGSLALFPGPSLAFSHIELRVAMQGMTGL</sequence>
<reference evidence="1 2" key="1">
    <citation type="submission" date="2018-07" db="EMBL/GenBank/DDBJ databases">
        <title>The genomes of Aspergillus section Nigri reveals drivers in fungal speciation.</title>
        <authorList>
            <consortium name="DOE Joint Genome Institute"/>
            <person name="Vesth T.C."/>
            <person name="Nybo J."/>
            <person name="Theobald S."/>
            <person name="Brandl J."/>
            <person name="Frisvad J.C."/>
            <person name="Nielsen K.F."/>
            <person name="Lyhne E.K."/>
            <person name="Kogle M.E."/>
            <person name="Kuo A."/>
            <person name="Riley R."/>
            <person name="Clum A."/>
            <person name="Nolan M."/>
            <person name="Lipzen A."/>
            <person name="Salamov A."/>
            <person name="Henrissat B."/>
            <person name="Wiebenga A."/>
            <person name="De vries R.P."/>
            <person name="Grigoriev I.V."/>
            <person name="Mortensen U.H."/>
            <person name="Andersen M.R."/>
            <person name="Baker S.E."/>
        </authorList>
    </citation>
    <scope>NUCLEOTIDE SEQUENCE [LARGE SCALE GENOMIC DNA]</scope>
    <source>
        <strain evidence="1 2">CBS 139.54b</strain>
    </source>
</reference>
<dbReference type="Proteomes" id="UP000253729">
    <property type="component" value="Unassembled WGS sequence"/>
</dbReference>
<evidence type="ECO:0000313" key="2">
    <source>
        <dbReference type="Proteomes" id="UP000253729"/>
    </source>
</evidence>
<dbReference type="GeneID" id="38135168"/>
<gene>
    <name evidence="1" type="ORF">BDQ94DRAFT_146371</name>
</gene>
<name>A0A3F3PXF3_9EURO</name>
<proteinExistence type="predicted"/>